<protein>
    <submittedName>
        <fullName evidence="1">Uncharacterized protein</fullName>
    </submittedName>
</protein>
<dbReference type="SUPFAM" id="SSF160975">
    <property type="entry name" value="AF1531-like"/>
    <property type="match status" value="1"/>
</dbReference>
<dbReference type="Proteomes" id="UP000077428">
    <property type="component" value="Unassembled WGS sequence"/>
</dbReference>
<sequence>MDNKNNNEKMITAKREENAVVLDYLSRGYVTSDMSKFNGKAIAQAIGTERFTLLELAPKKGVDLEIQDTVYIGKGKRDKIYRVLGKLDYENLTATSRVELEYAIRDIIEKNEDRYVEFFNTAGALSTRLHKLELLPGIGKKYMWEIIEARKEKPFESFEDITERVPTLTDPVGMIVNRVQQELDTSTIKKGKKKYYIFTQIPKANKNQRKPRKK</sequence>
<organism evidence="1 2">
    <name type="scientific">Methanobrevibacter oralis</name>
    <dbReference type="NCBI Taxonomy" id="66851"/>
    <lineage>
        <taxon>Archaea</taxon>
        <taxon>Methanobacteriati</taxon>
        <taxon>Methanobacteriota</taxon>
        <taxon>Methanomada group</taxon>
        <taxon>Methanobacteria</taxon>
        <taxon>Methanobacteriales</taxon>
        <taxon>Methanobacteriaceae</taxon>
        <taxon>Methanobrevibacter</taxon>
    </lineage>
</organism>
<dbReference type="PANTHER" id="PTHR40734">
    <property type="entry name" value="TRNA-SPECIFIC ADENOSINE DEAMINASE-RELATED"/>
    <property type="match status" value="1"/>
</dbReference>
<comment type="caution">
    <text evidence="1">The sequence shown here is derived from an EMBL/GenBank/DDBJ whole genome shotgun (WGS) entry which is preliminary data.</text>
</comment>
<dbReference type="STRING" id="66851.MBORA_12750"/>
<dbReference type="OrthoDB" id="7902at2157"/>
<gene>
    <name evidence="1" type="ORF">MBORA_12750</name>
</gene>
<dbReference type="EMBL" id="LWMU01000073">
    <property type="protein sequence ID" value="KZX12199.1"/>
    <property type="molecule type" value="Genomic_DNA"/>
</dbReference>
<reference evidence="2" key="1">
    <citation type="journal article" date="2016" name="Genome Announc.">
        <title>Draft Genome Sequences of Methanobrevibacter curvatus DSM11111, Methanobrevibacter cuticularis DSM11139, Methanobrevibacter filiformis DSM11501, and Methanobrevibacter oralis DSM7256.</title>
        <authorList>
            <person name="Poehlein A."/>
            <person name="Seedorf H."/>
        </authorList>
    </citation>
    <scope>NUCLEOTIDE SEQUENCE [LARGE SCALE GENOMIC DNA]</scope>
    <source>
        <strain evidence="2">DSM 7256 / JCM 30027 / ZR</strain>
    </source>
</reference>
<name>A0A166ALM8_METOA</name>
<dbReference type="Gene3D" id="1.10.150.280">
    <property type="entry name" value="AF1531-like domain"/>
    <property type="match status" value="1"/>
</dbReference>
<dbReference type="Gene3D" id="2.40.50.140">
    <property type="entry name" value="Nucleic acid-binding proteins"/>
    <property type="match status" value="1"/>
</dbReference>
<dbReference type="AlphaFoldDB" id="A0A166ALM8"/>
<dbReference type="PATRIC" id="fig|66851.6.peg.1386"/>
<keyword evidence="2" id="KW-1185">Reference proteome</keyword>
<evidence type="ECO:0000313" key="1">
    <source>
        <dbReference type="EMBL" id="KZX12199.1"/>
    </source>
</evidence>
<dbReference type="RefSeq" id="WP_063720399.1">
    <property type="nucleotide sequence ID" value="NZ_CAJVUI010000003.1"/>
</dbReference>
<dbReference type="PANTHER" id="PTHR40734:SF1">
    <property type="entry name" value="DNA-BINDING PROTEIN"/>
    <property type="match status" value="1"/>
</dbReference>
<accession>A0A166ALM8</accession>
<evidence type="ECO:0000313" key="2">
    <source>
        <dbReference type="Proteomes" id="UP000077428"/>
    </source>
</evidence>
<dbReference type="InterPro" id="IPR007003">
    <property type="entry name" value="DUF655"/>
</dbReference>
<dbReference type="InterPro" id="IPR012340">
    <property type="entry name" value="NA-bd_OB-fold"/>
</dbReference>
<dbReference type="Pfam" id="PF04919">
    <property type="entry name" value="DUF655"/>
    <property type="match status" value="1"/>
</dbReference>
<proteinExistence type="predicted"/>